<dbReference type="Proteomes" id="UP001417504">
    <property type="component" value="Unassembled WGS sequence"/>
</dbReference>
<comment type="caution">
    <text evidence="1">The sequence shown here is derived from an EMBL/GenBank/DDBJ whole genome shotgun (WGS) entry which is preliminary data.</text>
</comment>
<evidence type="ECO:0000313" key="1">
    <source>
        <dbReference type="EMBL" id="KAK9085593.1"/>
    </source>
</evidence>
<dbReference type="AlphaFoldDB" id="A0AAP0E5V8"/>
<dbReference type="EMBL" id="JBBNAE010000011">
    <property type="protein sequence ID" value="KAK9085593.1"/>
    <property type="molecule type" value="Genomic_DNA"/>
</dbReference>
<proteinExistence type="predicted"/>
<gene>
    <name evidence="1" type="ORF">Sjap_026004</name>
</gene>
<keyword evidence="2" id="KW-1185">Reference proteome</keyword>
<sequence length="185" mass="21497">MWTPESTSQTVRPMHNALGKCLARRALNWKNFLLTAQLAESPSALGRYCYTSPPMQRYRITLKPALLRPSKSSRSHDCPLLAIRIRTMTTRWGSSTGKLWKHFSFLPKVHRAAPGRARRRSATTSELRARSCPYIIEYVWYETSWLGLRSMMLLKFGKALETARARLRRQEVGMGGRSRWRWLRS</sequence>
<reference evidence="1 2" key="1">
    <citation type="submission" date="2024-01" db="EMBL/GenBank/DDBJ databases">
        <title>Genome assemblies of Stephania.</title>
        <authorList>
            <person name="Yang L."/>
        </authorList>
    </citation>
    <scope>NUCLEOTIDE SEQUENCE [LARGE SCALE GENOMIC DNA]</scope>
    <source>
        <strain evidence="1">QJT</strain>
        <tissue evidence="1">Leaf</tissue>
    </source>
</reference>
<protein>
    <submittedName>
        <fullName evidence="1">Uncharacterized protein</fullName>
    </submittedName>
</protein>
<accession>A0AAP0E5V8</accession>
<organism evidence="1 2">
    <name type="scientific">Stephania japonica</name>
    <dbReference type="NCBI Taxonomy" id="461633"/>
    <lineage>
        <taxon>Eukaryota</taxon>
        <taxon>Viridiplantae</taxon>
        <taxon>Streptophyta</taxon>
        <taxon>Embryophyta</taxon>
        <taxon>Tracheophyta</taxon>
        <taxon>Spermatophyta</taxon>
        <taxon>Magnoliopsida</taxon>
        <taxon>Ranunculales</taxon>
        <taxon>Menispermaceae</taxon>
        <taxon>Menispermoideae</taxon>
        <taxon>Cissampelideae</taxon>
        <taxon>Stephania</taxon>
    </lineage>
</organism>
<evidence type="ECO:0000313" key="2">
    <source>
        <dbReference type="Proteomes" id="UP001417504"/>
    </source>
</evidence>
<name>A0AAP0E5V8_9MAGN</name>